<dbReference type="Proteomes" id="UP000032234">
    <property type="component" value="Chromosome"/>
</dbReference>
<dbReference type="HOGENOM" id="CLU_064033_0_0_11"/>
<evidence type="ECO:0000259" key="6">
    <source>
        <dbReference type="PROSITE" id="PS51900"/>
    </source>
</evidence>
<dbReference type="PATRIC" id="fig|477245.3.peg.31"/>
<dbReference type="CDD" id="cd00397">
    <property type="entry name" value="DNA_BRE_C"/>
    <property type="match status" value="1"/>
</dbReference>
<proteinExistence type="inferred from homology"/>
<dbReference type="AlphaFoldDB" id="A0A0C5G9A8"/>
<dbReference type="STRING" id="477245.TU94_00125"/>
<dbReference type="InterPro" id="IPR002104">
    <property type="entry name" value="Integrase_catalytic"/>
</dbReference>
<keyword evidence="2 4" id="KW-0238">DNA-binding</keyword>
<dbReference type="GO" id="GO:0006310">
    <property type="term" value="P:DNA recombination"/>
    <property type="evidence" value="ECO:0007669"/>
    <property type="project" value="UniProtKB-KW"/>
</dbReference>
<reference evidence="7 8" key="1">
    <citation type="submission" date="2015-02" db="EMBL/GenBank/DDBJ databases">
        <title>Genome sequence of thermotolerant Streptomyces cyaneogriseus subsp. Noncyanogenus NMWT1, the producer of nematocidal antibiotics nemadectin.</title>
        <authorList>
            <person name="Wang H."/>
            <person name="Li C."/>
            <person name="Xiang W."/>
            <person name="Wang X."/>
        </authorList>
    </citation>
    <scope>NUCLEOTIDE SEQUENCE [LARGE SCALE GENOMIC DNA]</scope>
    <source>
        <strain evidence="7 8">NMWT 1</strain>
    </source>
</reference>
<gene>
    <name evidence="7" type="ORF">TU94_00125</name>
</gene>
<name>A0A0C5G9A8_9ACTN</name>
<dbReference type="EMBL" id="CP010849">
    <property type="protein sequence ID" value="AJP05415.1"/>
    <property type="molecule type" value="Genomic_DNA"/>
</dbReference>
<keyword evidence="3" id="KW-0233">DNA recombination</keyword>
<evidence type="ECO:0000256" key="2">
    <source>
        <dbReference type="ARBA" id="ARBA00023125"/>
    </source>
</evidence>
<dbReference type="Pfam" id="PF13495">
    <property type="entry name" value="Phage_int_SAM_4"/>
    <property type="match status" value="1"/>
</dbReference>
<dbReference type="InterPro" id="IPR004107">
    <property type="entry name" value="Integrase_SAM-like_N"/>
</dbReference>
<evidence type="ECO:0000256" key="1">
    <source>
        <dbReference type="ARBA" id="ARBA00008857"/>
    </source>
</evidence>
<protein>
    <submittedName>
        <fullName evidence="7">Integrase</fullName>
    </submittedName>
</protein>
<feature type="domain" description="Core-binding (CB)" evidence="6">
    <location>
        <begin position="27"/>
        <end position="110"/>
    </location>
</feature>
<dbReference type="InterPro" id="IPR013762">
    <property type="entry name" value="Integrase-like_cat_sf"/>
</dbReference>
<dbReference type="Pfam" id="PF00589">
    <property type="entry name" value="Phage_integrase"/>
    <property type="match status" value="1"/>
</dbReference>
<dbReference type="Gene3D" id="1.10.443.10">
    <property type="entry name" value="Intergrase catalytic core"/>
    <property type="match status" value="1"/>
</dbReference>
<evidence type="ECO:0000259" key="5">
    <source>
        <dbReference type="PROSITE" id="PS51898"/>
    </source>
</evidence>
<dbReference type="SUPFAM" id="SSF56349">
    <property type="entry name" value="DNA breaking-rejoining enzymes"/>
    <property type="match status" value="1"/>
</dbReference>
<dbReference type="InterPro" id="IPR044068">
    <property type="entry name" value="CB"/>
</dbReference>
<evidence type="ECO:0000256" key="4">
    <source>
        <dbReference type="PROSITE-ProRule" id="PRU01248"/>
    </source>
</evidence>
<evidence type="ECO:0000256" key="3">
    <source>
        <dbReference type="ARBA" id="ARBA00023172"/>
    </source>
</evidence>
<dbReference type="KEGG" id="scw:TU94_00125"/>
<feature type="domain" description="Tyr recombinase" evidence="5">
    <location>
        <begin position="148"/>
        <end position="358"/>
    </location>
</feature>
<dbReference type="OrthoDB" id="3698359at2"/>
<comment type="similarity">
    <text evidence="1">Belongs to the 'phage' integrase family.</text>
</comment>
<accession>A0A0C5G9A8</accession>
<dbReference type="PROSITE" id="PS51898">
    <property type="entry name" value="TYR_RECOMBINASE"/>
    <property type="match status" value="1"/>
</dbReference>
<dbReference type="PANTHER" id="PTHR30349">
    <property type="entry name" value="PHAGE INTEGRASE-RELATED"/>
    <property type="match status" value="1"/>
</dbReference>
<dbReference type="PROSITE" id="PS51900">
    <property type="entry name" value="CB"/>
    <property type="match status" value="1"/>
</dbReference>
<dbReference type="InterPro" id="IPR050090">
    <property type="entry name" value="Tyrosine_recombinase_XerCD"/>
</dbReference>
<dbReference type="GO" id="GO:0015074">
    <property type="term" value="P:DNA integration"/>
    <property type="evidence" value="ECO:0007669"/>
    <property type="project" value="InterPro"/>
</dbReference>
<keyword evidence="8" id="KW-1185">Reference proteome</keyword>
<sequence length="373" mass="43341">MEGRVDLPGASHLVLVKHVVPLDPEPTVFEAILEGWARQQRVRFLKDDTINRRLALVQRLARFSGQYPWQWNAAEIEAFIDHLRSTSRSFAVSTARGHLGNLRMFLEFVTDPRYGWTAVCRERFGEVPQQVLGEWNTIAHTDDYEGRPGRRPFTYDEVQVLFDAADGLAEEIRARRRKGALAAQRDAALLKTFYAFGLRRREAWGMDRVDWRRNPQMPALGRFGVAQVRWGKSSRGGPPKRRTVLLVPEMDWAVPVLDHWECELRPRFSPGEHPAWWVTERRGRMSCRRMDEVFAHVRAVAGLDEELDLHCLRHSYITHLIEFGYPERFVQDQVGHRYGSTTAVYTGVSLEYRNRLLNRSLQARHTELWEPTS</sequence>
<organism evidence="7 8">
    <name type="scientific">Streptomyces cyaneogriseus subsp. noncyanogenus</name>
    <dbReference type="NCBI Taxonomy" id="477245"/>
    <lineage>
        <taxon>Bacteria</taxon>
        <taxon>Bacillati</taxon>
        <taxon>Actinomycetota</taxon>
        <taxon>Actinomycetes</taxon>
        <taxon>Kitasatosporales</taxon>
        <taxon>Streptomycetaceae</taxon>
        <taxon>Streptomyces</taxon>
    </lineage>
</organism>
<evidence type="ECO:0000313" key="8">
    <source>
        <dbReference type="Proteomes" id="UP000032234"/>
    </source>
</evidence>
<evidence type="ECO:0000313" key="7">
    <source>
        <dbReference type="EMBL" id="AJP05415.1"/>
    </source>
</evidence>
<dbReference type="PANTHER" id="PTHR30349:SF41">
    <property type="entry name" value="INTEGRASE_RECOMBINASE PROTEIN MJ0367-RELATED"/>
    <property type="match status" value="1"/>
</dbReference>
<dbReference type="InterPro" id="IPR011010">
    <property type="entry name" value="DNA_brk_join_enz"/>
</dbReference>
<dbReference type="GO" id="GO:0003677">
    <property type="term" value="F:DNA binding"/>
    <property type="evidence" value="ECO:0007669"/>
    <property type="project" value="UniProtKB-UniRule"/>
</dbReference>